<dbReference type="GO" id="GO:0097367">
    <property type="term" value="F:carbohydrate derivative binding"/>
    <property type="evidence" value="ECO:0007669"/>
    <property type="project" value="InterPro"/>
</dbReference>
<protein>
    <submittedName>
        <fullName evidence="8">Transcriptional regulator, RpiR family</fullName>
    </submittedName>
</protein>
<feature type="domain" description="SIS" evidence="6">
    <location>
        <begin position="125"/>
        <end position="266"/>
    </location>
</feature>
<dbReference type="InterPro" id="IPR047640">
    <property type="entry name" value="RpiR-like"/>
</dbReference>
<keyword evidence="2" id="KW-0238">DNA-binding</keyword>
<dbReference type="PANTHER" id="PTHR30514:SF1">
    <property type="entry name" value="HTH-TYPE TRANSCRIPTIONAL REGULATOR HEXR-RELATED"/>
    <property type="match status" value="1"/>
</dbReference>
<keyword evidence="1" id="KW-0805">Transcription regulation</keyword>
<dbReference type="AlphaFoldDB" id="A0A1H9R8J0"/>
<sequence length="305" mass="33440">MRGFRVHLEEYRPLASSSELDIIEFLLERPDDAVGISTHRLAELTYTSPSTVVRLVRKLGFSGYPDFQRSLVYDRALAEKSRDVVADGVITGDATQDIIDKVTSRNVSTLELTRDGLEVEAVDKTVDLIRRARRIALFGVGASLLVAHDLQLKLLRLDIPCEVCDDLHSQLLYANNLGSQDLAIVVSYSGMTEDVLHCARVARNNGAKVVSITRGSFASPLVDLSDVVLGVAATELLVRSGAMSSRIAQLNVVDVLFTTYVCRNYKKSVERLSSNWIKKAGADEDGNELDPGIRHGSDKHASKGE</sequence>
<feature type="compositionally biased region" description="Basic and acidic residues" evidence="4">
    <location>
        <begin position="291"/>
        <end position="305"/>
    </location>
</feature>
<dbReference type="InterPro" id="IPR009057">
    <property type="entry name" value="Homeodomain-like_sf"/>
</dbReference>
<dbReference type="EMBL" id="FNWT01000002">
    <property type="protein sequence ID" value="SEH43964.1"/>
    <property type="molecule type" value="Genomic_DNA"/>
</dbReference>
<evidence type="ECO:0000313" key="7">
    <source>
        <dbReference type="EMBL" id="SEH43964.1"/>
    </source>
</evidence>
<feature type="region of interest" description="Disordered" evidence="4">
    <location>
        <begin position="281"/>
        <end position="305"/>
    </location>
</feature>
<gene>
    <name evidence="8" type="ORF">SAMN05216446_1736</name>
    <name evidence="7" type="ORF">SAMN05216447_102184</name>
</gene>
<dbReference type="Pfam" id="PF01418">
    <property type="entry name" value="HTH_6"/>
    <property type="match status" value="1"/>
</dbReference>
<evidence type="ECO:0000256" key="1">
    <source>
        <dbReference type="ARBA" id="ARBA00023015"/>
    </source>
</evidence>
<dbReference type="Proteomes" id="UP000199135">
    <property type="component" value="Unassembled WGS sequence"/>
</dbReference>
<dbReference type="PROSITE" id="PS51464">
    <property type="entry name" value="SIS"/>
    <property type="match status" value="1"/>
</dbReference>
<dbReference type="GO" id="GO:0003677">
    <property type="term" value="F:DNA binding"/>
    <property type="evidence" value="ECO:0007669"/>
    <property type="project" value="UniProtKB-KW"/>
</dbReference>
<evidence type="ECO:0000313" key="10">
    <source>
        <dbReference type="Proteomes" id="UP000199135"/>
    </source>
</evidence>
<dbReference type="InterPro" id="IPR036388">
    <property type="entry name" value="WH-like_DNA-bd_sf"/>
</dbReference>
<dbReference type="InterPro" id="IPR046348">
    <property type="entry name" value="SIS_dom_sf"/>
</dbReference>
<proteinExistence type="predicted"/>
<dbReference type="GO" id="GO:1901135">
    <property type="term" value="P:carbohydrate derivative metabolic process"/>
    <property type="evidence" value="ECO:0007669"/>
    <property type="project" value="InterPro"/>
</dbReference>
<dbReference type="CDD" id="cd05013">
    <property type="entry name" value="SIS_RpiR"/>
    <property type="match status" value="1"/>
</dbReference>
<organism evidence="8 9">
    <name type="scientific">Parafannyhessea umbonata</name>
    <dbReference type="NCBI Taxonomy" id="604330"/>
    <lineage>
        <taxon>Bacteria</taxon>
        <taxon>Bacillati</taxon>
        <taxon>Actinomycetota</taxon>
        <taxon>Coriobacteriia</taxon>
        <taxon>Coriobacteriales</taxon>
        <taxon>Atopobiaceae</taxon>
        <taxon>Parafannyhessea</taxon>
    </lineage>
</organism>
<evidence type="ECO:0000259" key="6">
    <source>
        <dbReference type="PROSITE" id="PS51464"/>
    </source>
</evidence>
<evidence type="ECO:0000256" key="4">
    <source>
        <dbReference type="SAM" id="MobiDB-lite"/>
    </source>
</evidence>
<dbReference type="RefSeq" id="WP_078687064.1">
    <property type="nucleotide sequence ID" value="NZ_FNWT01000002.1"/>
</dbReference>
<dbReference type="GO" id="GO:0003700">
    <property type="term" value="F:DNA-binding transcription factor activity"/>
    <property type="evidence" value="ECO:0007669"/>
    <property type="project" value="InterPro"/>
</dbReference>
<dbReference type="Pfam" id="PF01380">
    <property type="entry name" value="SIS"/>
    <property type="match status" value="1"/>
</dbReference>
<dbReference type="EMBL" id="FOGP01000009">
    <property type="protein sequence ID" value="SER69064.1"/>
    <property type="molecule type" value="Genomic_DNA"/>
</dbReference>
<evidence type="ECO:0000256" key="3">
    <source>
        <dbReference type="ARBA" id="ARBA00023163"/>
    </source>
</evidence>
<dbReference type="SUPFAM" id="SSF46689">
    <property type="entry name" value="Homeodomain-like"/>
    <property type="match status" value="1"/>
</dbReference>
<dbReference type="InterPro" id="IPR001347">
    <property type="entry name" value="SIS_dom"/>
</dbReference>
<dbReference type="Gene3D" id="3.40.50.10490">
    <property type="entry name" value="Glucose-6-phosphate isomerase like protein, domain 1"/>
    <property type="match status" value="1"/>
</dbReference>
<dbReference type="Gene3D" id="1.10.10.10">
    <property type="entry name" value="Winged helix-like DNA-binding domain superfamily/Winged helix DNA-binding domain"/>
    <property type="match status" value="1"/>
</dbReference>
<evidence type="ECO:0000259" key="5">
    <source>
        <dbReference type="PROSITE" id="PS51071"/>
    </source>
</evidence>
<accession>A0A1H9R8J0</accession>
<name>A0A1H9R8J0_9ACTN</name>
<reference evidence="9 10" key="2">
    <citation type="submission" date="2016-10" db="EMBL/GenBank/DDBJ databases">
        <authorList>
            <person name="Varghese N."/>
            <person name="Submissions S."/>
        </authorList>
    </citation>
    <scope>NUCLEOTIDE SEQUENCE [LARGE SCALE GENOMIC DNA]</scope>
    <source>
        <strain evidence="9">KHGC19</strain>
        <strain evidence="7 10">WCP15</strain>
    </source>
</reference>
<keyword evidence="3" id="KW-0804">Transcription</keyword>
<dbReference type="PANTHER" id="PTHR30514">
    <property type="entry name" value="GLUCOKINASE"/>
    <property type="match status" value="1"/>
</dbReference>
<dbReference type="InterPro" id="IPR035472">
    <property type="entry name" value="RpiR-like_SIS"/>
</dbReference>
<evidence type="ECO:0000256" key="2">
    <source>
        <dbReference type="ARBA" id="ARBA00023125"/>
    </source>
</evidence>
<evidence type="ECO:0000313" key="9">
    <source>
        <dbReference type="Proteomes" id="UP000199128"/>
    </source>
</evidence>
<evidence type="ECO:0000313" key="8">
    <source>
        <dbReference type="EMBL" id="SER69064.1"/>
    </source>
</evidence>
<keyword evidence="10" id="KW-1185">Reference proteome</keyword>
<dbReference type="PROSITE" id="PS51071">
    <property type="entry name" value="HTH_RPIR"/>
    <property type="match status" value="1"/>
</dbReference>
<reference evidence="8" key="1">
    <citation type="submission" date="2016-10" db="EMBL/GenBank/DDBJ databases">
        <authorList>
            <person name="de Groot N.N."/>
        </authorList>
    </citation>
    <scope>NUCLEOTIDE SEQUENCE [LARGE SCALE GENOMIC DNA]</scope>
    <source>
        <strain evidence="8">KHGC19</strain>
    </source>
</reference>
<dbReference type="SUPFAM" id="SSF53697">
    <property type="entry name" value="SIS domain"/>
    <property type="match status" value="1"/>
</dbReference>
<dbReference type="Proteomes" id="UP000199128">
    <property type="component" value="Unassembled WGS sequence"/>
</dbReference>
<dbReference type="InterPro" id="IPR000281">
    <property type="entry name" value="HTH_RpiR"/>
</dbReference>
<feature type="domain" description="HTH rpiR-type" evidence="5">
    <location>
        <begin position="2"/>
        <end position="78"/>
    </location>
</feature>